<dbReference type="AlphaFoldDB" id="A0A0F9WB88"/>
<protein>
    <submittedName>
        <fullName evidence="2">Uncharacterized protein</fullName>
    </submittedName>
</protein>
<keyword evidence="1" id="KW-0472">Membrane</keyword>
<dbReference type="EMBL" id="LAZR01000191">
    <property type="protein sequence ID" value="KKN83031.1"/>
    <property type="molecule type" value="Genomic_DNA"/>
</dbReference>
<evidence type="ECO:0000313" key="2">
    <source>
        <dbReference type="EMBL" id="KKN83031.1"/>
    </source>
</evidence>
<keyword evidence="1" id="KW-0812">Transmembrane</keyword>
<gene>
    <name evidence="2" type="ORF">LCGC14_0302970</name>
</gene>
<organism evidence="2">
    <name type="scientific">marine sediment metagenome</name>
    <dbReference type="NCBI Taxonomy" id="412755"/>
    <lineage>
        <taxon>unclassified sequences</taxon>
        <taxon>metagenomes</taxon>
        <taxon>ecological metagenomes</taxon>
    </lineage>
</organism>
<keyword evidence="1" id="KW-1133">Transmembrane helix</keyword>
<accession>A0A0F9WB88</accession>
<reference evidence="2" key="1">
    <citation type="journal article" date="2015" name="Nature">
        <title>Complex archaea that bridge the gap between prokaryotes and eukaryotes.</title>
        <authorList>
            <person name="Spang A."/>
            <person name="Saw J.H."/>
            <person name="Jorgensen S.L."/>
            <person name="Zaremba-Niedzwiedzka K."/>
            <person name="Martijn J."/>
            <person name="Lind A.E."/>
            <person name="van Eijk R."/>
            <person name="Schleper C."/>
            <person name="Guy L."/>
            <person name="Ettema T.J."/>
        </authorList>
    </citation>
    <scope>NUCLEOTIDE SEQUENCE</scope>
</reference>
<name>A0A0F9WB88_9ZZZZ</name>
<evidence type="ECO:0000256" key="1">
    <source>
        <dbReference type="SAM" id="Phobius"/>
    </source>
</evidence>
<feature type="transmembrane region" description="Helical" evidence="1">
    <location>
        <begin position="6"/>
        <end position="29"/>
    </location>
</feature>
<proteinExistence type="predicted"/>
<comment type="caution">
    <text evidence="2">The sequence shown here is derived from an EMBL/GenBank/DDBJ whole genome shotgun (WGS) entry which is preliminary data.</text>
</comment>
<sequence length="47" mass="5216">MNVLALVFGTVFGFLALGMIIVQLIEIWLGGDDPTPRDKIKDIVERT</sequence>